<organism evidence="1 2">
    <name type="scientific">Corynespora cassiicola Philippines</name>
    <dbReference type="NCBI Taxonomy" id="1448308"/>
    <lineage>
        <taxon>Eukaryota</taxon>
        <taxon>Fungi</taxon>
        <taxon>Dikarya</taxon>
        <taxon>Ascomycota</taxon>
        <taxon>Pezizomycotina</taxon>
        <taxon>Dothideomycetes</taxon>
        <taxon>Pleosporomycetidae</taxon>
        <taxon>Pleosporales</taxon>
        <taxon>Corynesporascaceae</taxon>
        <taxon>Corynespora</taxon>
    </lineage>
</organism>
<proteinExistence type="predicted"/>
<reference evidence="1 2" key="1">
    <citation type="journal article" date="2018" name="Front. Microbiol.">
        <title>Genome-Wide Analysis of Corynespora cassiicola Leaf Fall Disease Putative Effectors.</title>
        <authorList>
            <person name="Lopez D."/>
            <person name="Ribeiro S."/>
            <person name="Label P."/>
            <person name="Fumanal B."/>
            <person name="Venisse J.S."/>
            <person name="Kohler A."/>
            <person name="de Oliveira R.R."/>
            <person name="Labutti K."/>
            <person name="Lipzen A."/>
            <person name="Lail K."/>
            <person name="Bauer D."/>
            <person name="Ohm R.A."/>
            <person name="Barry K.W."/>
            <person name="Spatafora J."/>
            <person name="Grigoriev I.V."/>
            <person name="Martin F.M."/>
            <person name="Pujade-Renaud V."/>
        </authorList>
    </citation>
    <scope>NUCLEOTIDE SEQUENCE [LARGE SCALE GENOMIC DNA]</scope>
    <source>
        <strain evidence="1 2">Philippines</strain>
    </source>
</reference>
<name>A0A2T2P5D4_CORCC</name>
<evidence type="ECO:0000313" key="1">
    <source>
        <dbReference type="EMBL" id="PSN72894.1"/>
    </source>
</evidence>
<evidence type="ECO:0000313" key="2">
    <source>
        <dbReference type="Proteomes" id="UP000240883"/>
    </source>
</evidence>
<keyword evidence="2" id="KW-1185">Reference proteome</keyword>
<dbReference type="EMBL" id="KZ678129">
    <property type="protein sequence ID" value="PSN72894.1"/>
    <property type="molecule type" value="Genomic_DNA"/>
</dbReference>
<dbReference type="AlphaFoldDB" id="A0A2T2P5D4"/>
<dbReference type="Proteomes" id="UP000240883">
    <property type="component" value="Unassembled WGS sequence"/>
</dbReference>
<protein>
    <submittedName>
        <fullName evidence="1">Uncharacterized protein</fullName>
    </submittedName>
</protein>
<gene>
    <name evidence="1" type="ORF">BS50DRAFT_172423</name>
</gene>
<sequence>MGAATLRPRHETVPVTTLNTSLHFRCTESAKPPNEMTLWACSDIAWLLSNGSLLFRAGVARYLEPRRQCAARCSFVHGRSTRLQPAAPLRLLRYLTRMFQPAAVEDEPDARRQTARAKLQRAEAQKLREGEGLVPGSPVIRMVEKAGCCPGGSGTPNATRPAKLLDKRSSPPSIFMCLRPRPISRL</sequence>
<accession>A0A2T2P5D4</accession>